<dbReference type="EMBL" id="BARS01007208">
    <property type="protein sequence ID" value="GAF79854.1"/>
    <property type="molecule type" value="Genomic_DNA"/>
</dbReference>
<sequence length="80" mass="9193">MKVIQNTYPKYPNVPHAEIGDIVHWEHRRSFCLVRDADNKIVFMTSLVTIDGNLRSTNLQPTLTGIIAKIKSKNFILEIQ</sequence>
<dbReference type="AlphaFoldDB" id="X0SFR9"/>
<proteinExistence type="predicted"/>
<comment type="caution">
    <text evidence="1">The sequence shown here is derived from an EMBL/GenBank/DDBJ whole genome shotgun (WGS) entry which is preliminary data.</text>
</comment>
<protein>
    <submittedName>
        <fullName evidence="1">Uncharacterized protein</fullName>
    </submittedName>
</protein>
<reference evidence="1" key="1">
    <citation type="journal article" date="2014" name="Front. Microbiol.">
        <title>High frequency of phylogenetically diverse reductive dehalogenase-homologous genes in deep subseafloor sedimentary metagenomes.</title>
        <authorList>
            <person name="Kawai M."/>
            <person name="Futagami T."/>
            <person name="Toyoda A."/>
            <person name="Takaki Y."/>
            <person name="Nishi S."/>
            <person name="Hori S."/>
            <person name="Arai W."/>
            <person name="Tsubouchi T."/>
            <person name="Morono Y."/>
            <person name="Uchiyama I."/>
            <person name="Ito T."/>
            <person name="Fujiyama A."/>
            <person name="Inagaki F."/>
            <person name="Takami H."/>
        </authorList>
    </citation>
    <scope>NUCLEOTIDE SEQUENCE</scope>
    <source>
        <strain evidence="1">Expedition CK06-06</strain>
    </source>
</reference>
<organism evidence="1">
    <name type="scientific">marine sediment metagenome</name>
    <dbReference type="NCBI Taxonomy" id="412755"/>
    <lineage>
        <taxon>unclassified sequences</taxon>
        <taxon>metagenomes</taxon>
        <taxon>ecological metagenomes</taxon>
    </lineage>
</organism>
<evidence type="ECO:0000313" key="1">
    <source>
        <dbReference type="EMBL" id="GAF79854.1"/>
    </source>
</evidence>
<accession>X0SFR9</accession>
<gene>
    <name evidence="1" type="ORF">S01H1_13921</name>
</gene>
<name>X0SFR9_9ZZZZ</name>